<proteinExistence type="inferred from homology"/>
<sequence length="1042" mass="112804">MFTKLIDASLHFRKLVLAMAIALVLFGIHAWMTLPIDAFPDISPTQVKIILKIPGMTPEEVEQRVVRPIEIEMLSIPKKRIVRSVSKYGIADITIDFDDGTDIYWARQQISERLNAFTKDLPPGATGGLAPITTPLSEIYMFTLEGEGFSLRDKRTVLDWTIRPELRTIPGVAEVNVLGGEILTYEVIPDPSRLAARGITMADLRKAVMTNNSNDGAGRIDQGEETLVVRVEGAVKKLDDVKKIQIPKTNGGSVMLDEVATVHLGSATRYGAVTKDGKGEAVEGLVLGLRGANARLLVDSVEQKLVEIAPRLPKGMTVNTFYNRGELVSRAAGTVTKALLEATVLVCITLYLFLGGYRAALVVAAVLPLSILSTFILMKAFGLTANLMSLGGLAIAIGMLVDAAVVVVENVETAFADPNTSKALSKTEIISIATHEVVKPMVAGVFIIAVVFLPLLSLEGLEGKLFSPVALTIVMALASSLLIAFTVIPALASFVLERKADEETKFMRKISEKYVEWRNQVWGNTKWLYRASGIGLGVMVILYMIVGKTFMPTLDEGDILVQLQKLPSISLNESLIIDSQVEQLFLKEVPEIKSIVARAGSDDLGLDPMGLNETDMFLVLKPKSEWSGNKDDIANKLRIALDNFPGLVYGFTQPIEMRVSEMLTGTRGDVAIKIFGSDLAEINKAAQAIAGSVRNVKGAAEVIAPRAEGMQYLSLKINRTVAGQAGFSIEDLQQRLRNQIEGENLGVVLDGVIRTPLVLRGNDYIRTSPEAFGDLMISAPDGKSWPLASLAEIKQVDGPIRIDHEQSSRFASIQVSVDGRDLAGFVKDAQAAVIALSLPKTINVVWGGQFENQQRAAARLAIVIPIALGLIFAILMVTFGSAIQAGIIFLNIPFALVGGVVALTITGQYLSVPASVGFIALLGIAVLNGVVMVTHFNERLVKGDSMSDVIHFGTGRRLRPVLMTAVITALGMIPLLFATGPGSEIQRPLAIVVIGGLITSTLLTLLLLPKLYQRFGALKNWSELKEEIHFDRLIESIKRIKK</sequence>
<organism evidence="9 10">
    <name type="scientific">Polynucleobacter asymbioticus (strain DSM 18221 / CIP 109841 / QLW-P1DMWA-1)</name>
    <name type="common">Polynucleobacter necessarius subsp. asymbioticus</name>
    <dbReference type="NCBI Taxonomy" id="312153"/>
    <lineage>
        <taxon>Bacteria</taxon>
        <taxon>Pseudomonadati</taxon>
        <taxon>Pseudomonadota</taxon>
        <taxon>Betaproteobacteria</taxon>
        <taxon>Burkholderiales</taxon>
        <taxon>Burkholderiaceae</taxon>
        <taxon>Polynucleobacter</taxon>
    </lineage>
</organism>
<keyword evidence="6 8" id="KW-1133">Transmembrane helix</keyword>
<feature type="transmembrane region" description="Helical" evidence="8">
    <location>
        <begin position="527"/>
        <end position="546"/>
    </location>
</feature>
<dbReference type="SUPFAM" id="SSF82693">
    <property type="entry name" value="Multidrug efflux transporter AcrB pore domain, PN1, PN2, PC1 and PC2 subdomains"/>
    <property type="match status" value="3"/>
</dbReference>
<dbReference type="InterPro" id="IPR001036">
    <property type="entry name" value="Acrflvin-R"/>
</dbReference>
<evidence type="ECO:0000256" key="4">
    <source>
        <dbReference type="ARBA" id="ARBA00022475"/>
    </source>
</evidence>
<name>A4SZH9_POLAQ</name>
<feature type="transmembrane region" description="Helical" evidence="8">
    <location>
        <begin position="887"/>
        <end position="910"/>
    </location>
</feature>
<dbReference type="SUPFAM" id="SSF82866">
    <property type="entry name" value="Multidrug efflux transporter AcrB transmembrane domain"/>
    <property type="match status" value="2"/>
</dbReference>
<keyword evidence="4" id="KW-1003">Cell membrane</keyword>
<dbReference type="Gene3D" id="3.30.70.1440">
    <property type="entry name" value="Multidrug efflux transporter AcrB pore domain"/>
    <property type="match status" value="1"/>
</dbReference>
<dbReference type="Pfam" id="PF00873">
    <property type="entry name" value="ACR_tran"/>
    <property type="match status" value="1"/>
</dbReference>
<dbReference type="InterPro" id="IPR004763">
    <property type="entry name" value="CusA-like"/>
</dbReference>
<keyword evidence="5 8" id="KW-0812">Transmembrane</keyword>
<dbReference type="Gene3D" id="3.30.70.1430">
    <property type="entry name" value="Multidrug efflux transporter AcrB pore domain"/>
    <property type="match status" value="2"/>
</dbReference>
<comment type="subcellular location">
    <subcellularLocation>
        <location evidence="1">Cell membrane</location>
        <topology evidence="1">Multi-pass membrane protein</topology>
    </subcellularLocation>
</comment>
<dbReference type="Gene3D" id="3.30.2090.10">
    <property type="entry name" value="Multidrug efflux transporter AcrB TolC docking domain, DN and DC subdomains"/>
    <property type="match status" value="2"/>
</dbReference>
<feature type="transmembrane region" description="Helical" evidence="8">
    <location>
        <begin position="860"/>
        <end position="880"/>
    </location>
</feature>
<feature type="transmembrane region" description="Helical" evidence="8">
    <location>
        <begin position="469"/>
        <end position="496"/>
    </location>
</feature>
<dbReference type="HOGENOM" id="CLU_002755_1_2_4"/>
<comment type="similarity">
    <text evidence="2">Belongs to the resistance-nodulation-cell division (RND) (TC 2.A.6) family.</text>
</comment>
<dbReference type="PANTHER" id="PTHR32063:SF68">
    <property type="entry name" value="PROBALE CATION EFFLUX SYSTEM PROTEIN"/>
    <property type="match status" value="1"/>
</dbReference>
<dbReference type="NCBIfam" id="TIGR00914">
    <property type="entry name" value="2A0601"/>
    <property type="match status" value="1"/>
</dbReference>
<dbReference type="GO" id="GO:0042910">
    <property type="term" value="F:xenobiotic transmembrane transporter activity"/>
    <property type="evidence" value="ECO:0007669"/>
    <property type="project" value="TreeGrafter"/>
</dbReference>
<feature type="transmembrane region" description="Helical" evidence="8">
    <location>
        <begin position="958"/>
        <end position="977"/>
    </location>
</feature>
<dbReference type="Proteomes" id="UP000000231">
    <property type="component" value="Chromosome"/>
</dbReference>
<dbReference type="Gene3D" id="1.20.1640.10">
    <property type="entry name" value="Multidrug efflux transporter AcrB transmembrane domain"/>
    <property type="match status" value="2"/>
</dbReference>
<dbReference type="eggNOG" id="COG3696">
    <property type="taxonomic scope" value="Bacteria"/>
</dbReference>
<keyword evidence="10" id="KW-1185">Reference proteome</keyword>
<feature type="transmembrane region" description="Helical" evidence="8">
    <location>
        <begin position="437"/>
        <end position="457"/>
    </location>
</feature>
<feature type="transmembrane region" description="Helical" evidence="8">
    <location>
        <begin position="361"/>
        <end position="381"/>
    </location>
</feature>
<evidence type="ECO:0000256" key="2">
    <source>
        <dbReference type="ARBA" id="ARBA00010942"/>
    </source>
</evidence>
<reference evidence="9 10" key="1">
    <citation type="journal article" date="2012" name="Stand. Genomic Sci.">
        <title>Complete genome sequence of Polynucleobacter necessarius subsp. asymbioticus type strain (QLW-P1DMWA-1(T)).</title>
        <authorList>
            <person name="Meincke L."/>
            <person name="Copeland A."/>
            <person name="Lapidus A."/>
            <person name="Lucas S."/>
            <person name="Berry K.W."/>
            <person name="Del Rio T.G."/>
            <person name="Hammon N."/>
            <person name="Dalin E."/>
            <person name="Tice H."/>
            <person name="Pitluck S."/>
            <person name="Richardson P."/>
            <person name="Bruce D."/>
            <person name="Goodwin L."/>
            <person name="Han C."/>
            <person name="Tapia R."/>
            <person name="Detter J.C."/>
            <person name="Schmutz J."/>
            <person name="Brettin T."/>
            <person name="Larimer F."/>
            <person name="Land M."/>
            <person name="Hauser L."/>
            <person name="Kyrpides N.C."/>
            <person name="Ivanova N."/>
            <person name="Goker M."/>
            <person name="Woyke T."/>
            <person name="Wu Q.L."/>
            <person name="Pockl M."/>
            <person name="Hahn M.W."/>
            <person name="Klenk H.P."/>
        </authorList>
    </citation>
    <scope>NUCLEOTIDE SEQUENCE [LARGE SCALE GENOMIC DNA]</scope>
    <source>
        <strain evidence="10">DSM 18221 / CIP 109841 / QLW-P1DMWA-1</strain>
    </source>
</reference>
<dbReference type="PANTHER" id="PTHR32063">
    <property type="match status" value="1"/>
</dbReference>
<evidence type="ECO:0000256" key="6">
    <source>
        <dbReference type="ARBA" id="ARBA00022989"/>
    </source>
</evidence>
<feature type="transmembrane region" description="Helical" evidence="8">
    <location>
        <begin position="393"/>
        <end position="416"/>
    </location>
</feature>
<dbReference type="RefSeq" id="WP_011903516.1">
    <property type="nucleotide sequence ID" value="NC_009379.1"/>
</dbReference>
<keyword evidence="3" id="KW-0813">Transport</keyword>
<dbReference type="PRINTS" id="PR00702">
    <property type="entry name" value="ACRIFLAVINRP"/>
</dbReference>
<evidence type="ECO:0000256" key="3">
    <source>
        <dbReference type="ARBA" id="ARBA00022448"/>
    </source>
</evidence>
<gene>
    <name evidence="9" type="ordered locus">Pnuc_1680</name>
</gene>
<evidence type="ECO:0000256" key="1">
    <source>
        <dbReference type="ARBA" id="ARBA00004651"/>
    </source>
</evidence>
<dbReference type="GeneID" id="31482069"/>
<dbReference type="Gene3D" id="3.30.70.1320">
    <property type="entry name" value="Multidrug efflux transporter AcrB pore domain like"/>
    <property type="match status" value="1"/>
</dbReference>
<dbReference type="AlphaFoldDB" id="A4SZH9"/>
<feature type="transmembrane region" description="Helical" evidence="8">
    <location>
        <begin position="338"/>
        <end position="354"/>
    </location>
</feature>
<feature type="transmembrane region" description="Helical" evidence="8">
    <location>
        <begin position="916"/>
        <end position="937"/>
    </location>
</feature>
<dbReference type="GO" id="GO:0005886">
    <property type="term" value="C:plasma membrane"/>
    <property type="evidence" value="ECO:0007669"/>
    <property type="project" value="UniProtKB-SubCell"/>
</dbReference>
<protein>
    <submittedName>
        <fullName evidence="9">Heavy metal efflux pump, CzcA family</fullName>
    </submittedName>
</protein>
<dbReference type="GO" id="GO:0008324">
    <property type="term" value="F:monoatomic cation transmembrane transporter activity"/>
    <property type="evidence" value="ECO:0007669"/>
    <property type="project" value="InterPro"/>
</dbReference>
<evidence type="ECO:0000256" key="8">
    <source>
        <dbReference type="SAM" id="Phobius"/>
    </source>
</evidence>
<evidence type="ECO:0000313" key="10">
    <source>
        <dbReference type="Proteomes" id="UP000000231"/>
    </source>
</evidence>
<dbReference type="KEGG" id="pnu:Pnuc_1680"/>
<feature type="transmembrane region" description="Helical" evidence="8">
    <location>
        <begin position="989"/>
        <end position="1008"/>
    </location>
</feature>
<dbReference type="EMBL" id="CP000655">
    <property type="protein sequence ID" value="ABP34893.1"/>
    <property type="molecule type" value="Genomic_DNA"/>
</dbReference>
<evidence type="ECO:0000256" key="7">
    <source>
        <dbReference type="ARBA" id="ARBA00023136"/>
    </source>
</evidence>
<keyword evidence="7 8" id="KW-0472">Membrane</keyword>
<dbReference type="InterPro" id="IPR027463">
    <property type="entry name" value="AcrB_DN_DC_subdom"/>
</dbReference>
<evidence type="ECO:0000313" key="9">
    <source>
        <dbReference type="EMBL" id="ABP34893.1"/>
    </source>
</evidence>
<evidence type="ECO:0000256" key="5">
    <source>
        <dbReference type="ARBA" id="ARBA00022692"/>
    </source>
</evidence>
<dbReference type="SUPFAM" id="SSF82714">
    <property type="entry name" value="Multidrug efflux transporter AcrB TolC docking domain, DN and DC subdomains"/>
    <property type="match status" value="2"/>
</dbReference>
<accession>A4SZH9</accession>